<reference evidence="5" key="1">
    <citation type="submission" date="2012-04" db="EMBL/GenBank/DDBJ databases">
        <authorList>
            <person name="Borisov I.G."/>
            <person name="Ivanikova N.V."/>
            <person name="Pinevich A.V."/>
        </authorList>
    </citation>
    <scope>NUCLEOTIDE SEQUENCE</scope>
    <source>
        <strain evidence="5">CALU 1027</strain>
    </source>
</reference>
<keyword evidence="2 4" id="KW-0808">Transferase</keyword>
<evidence type="ECO:0000256" key="3">
    <source>
        <dbReference type="ARBA" id="ARBA00022691"/>
    </source>
</evidence>
<evidence type="ECO:0000313" key="6">
    <source>
        <dbReference type="Proteomes" id="UP000034681"/>
    </source>
</evidence>
<organism evidence="5 6">
    <name type="scientific">Prochlorothrix hollandica PCC 9006 = CALU 1027</name>
    <dbReference type="NCBI Taxonomy" id="317619"/>
    <lineage>
        <taxon>Bacteria</taxon>
        <taxon>Bacillati</taxon>
        <taxon>Cyanobacteriota</taxon>
        <taxon>Cyanophyceae</taxon>
        <taxon>Prochlorotrichales</taxon>
        <taxon>Prochlorotrichaceae</taxon>
        <taxon>Prochlorothrix</taxon>
    </lineage>
</organism>
<comment type="catalytic activity">
    <reaction evidence="4">
        <text>demethylphylloquinol + S-adenosyl-L-methionine = phylloquinol + S-adenosyl-L-homocysteine + H(+)</text>
        <dbReference type="Rhea" id="RHEA:40551"/>
        <dbReference type="ChEBI" id="CHEBI:15378"/>
        <dbReference type="ChEBI" id="CHEBI:28433"/>
        <dbReference type="ChEBI" id="CHEBI:57856"/>
        <dbReference type="ChEBI" id="CHEBI:59789"/>
        <dbReference type="ChEBI" id="CHEBI:87844"/>
        <dbReference type="EC" id="2.1.1.329"/>
    </reaction>
</comment>
<dbReference type="Proteomes" id="UP000034681">
    <property type="component" value="Unassembled WGS sequence"/>
</dbReference>
<keyword evidence="6" id="KW-1185">Reference proteome</keyword>
<dbReference type="EC" id="2.1.1.329" evidence="4"/>
<keyword evidence="1 4" id="KW-0489">Methyltransferase</keyword>
<dbReference type="STRING" id="317619.GCA_000332315_02235"/>
<dbReference type="NCBIfam" id="TIGR01934">
    <property type="entry name" value="MenG_MenH_UbiE"/>
    <property type="match status" value="1"/>
</dbReference>
<dbReference type="EMBL" id="AJTX02000006">
    <property type="protein sequence ID" value="KKI99149.1"/>
    <property type="molecule type" value="Genomic_DNA"/>
</dbReference>
<dbReference type="AlphaFoldDB" id="A0A0M2PSQ1"/>
<keyword evidence="3 4" id="KW-0949">S-adenosyl-L-methionine</keyword>
<evidence type="ECO:0000256" key="1">
    <source>
        <dbReference type="ARBA" id="ARBA00022603"/>
    </source>
</evidence>
<dbReference type="HAMAP" id="MF_01813">
    <property type="entry name" value="MenG_UbiE_methyltr"/>
    <property type="match status" value="1"/>
</dbReference>
<sequence>MVSPSSSPASSAPQVQALFNRIAPVYDSLNDQLSWGLHRVWKCMAVKWANPQPGDTCLDLCCGSGDLALLLAEAVGSQGRVYGVDFAAVQLAVADRRAQQIIPSPAITWQQGDALDLPFGENTFAAATLGYGLRNVMDIPRCLGELHRVLQSGAIVAVLDMHRPAEPWLQSLQQWYLDHQVVPAAQRLGLTEDYAYIAPSLERFPRGPEQVILARQAGFRDAKHYGIAGGMMGVLVAQK</sequence>
<comment type="pathway">
    <text evidence="4">Cofactor biosynthesis; phylloquinone biosynthesis.</text>
</comment>
<dbReference type="SUPFAM" id="SSF53335">
    <property type="entry name" value="S-adenosyl-L-methionine-dependent methyltransferases"/>
    <property type="match status" value="1"/>
</dbReference>
<dbReference type="GO" id="GO:0052624">
    <property type="term" value="F:2-phytyl-1,4-naphthoquinone methyltransferase activity"/>
    <property type="evidence" value="ECO:0007669"/>
    <property type="project" value="UniProtKB-EC"/>
</dbReference>
<dbReference type="HAMAP" id="MF_01982">
    <property type="entry name" value="MenG_phylloquinone_subfam"/>
    <property type="match status" value="1"/>
</dbReference>
<dbReference type="GO" id="GO:0032259">
    <property type="term" value="P:methylation"/>
    <property type="evidence" value="ECO:0007669"/>
    <property type="project" value="UniProtKB-KW"/>
</dbReference>
<dbReference type="PROSITE" id="PS01183">
    <property type="entry name" value="UBIE_1"/>
    <property type="match status" value="1"/>
</dbReference>
<comment type="caution">
    <text evidence="5">The sequence shown here is derived from an EMBL/GenBank/DDBJ whole genome shotgun (WGS) entry which is preliminary data.</text>
</comment>
<dbReference type="UniPathway" id="UPA00995"/>
<dbReference type="InterPro" id="IPR029063">
    <property type="entry name" value="SAM-dependent_MTases_sf"/>
</dbReference>
<dbReference type="GO" id="GO:0042372">
    <property type="term" value="P:phylloquinone biosynthetic process"/>
    <property type="evidence" value="ECO:0007669"/>
    <property type="project" value="UniProtKB-UniRule"/>
</dbReference>
<evidence type="ECO:0000256" key="4">
    <source>
        <dbReference type="HAMAP-Rule" id="MF_01982"/>
    </source>
</evidence>
<evidence type="ECO:0000313" key="5">
    <source>
        <dbReference type="EMBL" id="KKI99149.1"/>
    </source>
</evidence>
<dbReference type="eggNOG" id="COG2226">
    <property type="taxonomic scope" value="Bacteria"/>
</dbReference>
<dbReference type="Pfam" id="PF01209">
    <property type="entry name" value="Ubie_methyltran"/>
    <property type="match status" value="1"/>
</dbReference>
<dbReference type="CDD" id="cd02440">
    <property type="entry name" value="AdoMet_MTases"/>
    <property type="match status" value="1"/>
</dbReference>
<gene>
    <name evidence="4" type="primary">menG</name>
    <name evidence="5" type="ORF">PROH_15370</name>
</gene>
<dbReference type="RefSeq" id="WP_017712645.1">
    <property type="nucleotide sequence ID" value="NZ_KB235937.1"/>
</dbReference>
<protein>
    <recommendedName>
        <fullName evidence="4">2-phytyl-1,4-naphtoquinone methyltransferase</fullName>
        <ecNumber evidence="4">2.1.1.329</ecNumber>
    </recommendedName>
    <alternativeName>
        <fullName evidence="4">Demethylphylloquinone methyltransferase</fullName>
    </alternativeName>
</protein>
<dbReference type="NCBIfam" id="NF001244">
    <property type="entry name" value="PRK00216.1-5"/>
    <property type="match status" value="1"/>
</dbReference>
<dbReference type="InterPro" id="IPR032904">
    <property type="entry name" value="MenG"/>
</dbReference>
<accession>A0A0M2PSQ1</accession>
<dbReference type="PANTHER" id="PTHR43591:SF24">
    <property type="entry name" value="2-METHOXY-6-POLYPRENYL-1,4-BENZOQUINOL METHYLASE, MITOCHONDRIAL"/>
    <property type="match status" value="1"/>
</dbReference>
<dbReference type="PROSITE" id="PS51608">
    <property type="entry name" value="SAM_MT_UBIE"/>
    <property type="match status" value="1"/>
</dbReference>
<dbReference type="PANTHER" id="PTHR43591">
    <property type="entry name" value="METHYLTRANSFERASE"/>
    <property type="match status" value="1"/>
</dbReference>
<dbReference type="Gene3D" id="3.40.50.150">
    <property type="entry name" value="Vaccinia Virus protein VP39"/>
    <property type="match status" value="1"/>
</dbReference>
<keyword evidence="5" id="KW-0830">Ubiquinone</keyword>
<dbReference type="InterPro" id="IPR004033">
    <property type="entry name" value="UbiE/COQ5_MeTrFase"/>
</dbReference>
<comment type="function">
    <text evidence="4">Methyltransferase required for the conversion of 2-phytyl-1,4-beta-naphthoquinol to phylloquinol.</text>
</comment>
<proteinExistence type="inferred from homology"/>
<name>A0A0M2PSQ1_PROHO</name>
<dbReference type="InterPro" id="IPR023576">
    <property type="entry name" value="UbiE/COQ5_MeTrFase_CS"/>
</dbReference>
<evidence type="ECO:0000256" key="2">
    <source>
        <dbReference type="ARBA" id="ARBA00022679"/>
    </source>
</evidence>
<comment type="similarity">
    <text evidence="4">Belongs to the class I-like SAM-binding methyltransferase superfamily. MenG/UbiE family.</text>
</comment>
<dbReference type="OrthoDB" id="9808140at2"/>